<dbReference type="VEuPathDB" id="PiroplasmaDB:BBOV_I004210"/>
<protein>
    <submittedName>
        <fullName evidence="3">Spherical body protein 3</fullName>
    </submittedName>
</protein>
<accession>Q9U546</accession>
<feature type="signal peptide" evidence="2">
    <location>
        <begin position="1"/>
        <end position="16"/>
    </location>
</feature>
<name>Q9U546_BABBO</name>
<evidence type="ECO:0000313" key="3">
    <source>
        <dbReference type="EMBL" id="AAF14193.1"/>
    </source>
</evidence>
<dbReference type="Pfam" id="PF04385">
    <property type="entry name" value="FAINT"/>
    <property type="match status" value="2"/>
</dbReference>
<evidence type="ECO:0000256" key="2">
    <source>
        <dbReference type="SAM" id="SignalP"/>
    </source>
</evidence>
<dbReference type="EMBL" id="AF107117">
    <property type="protein sequence ID" value="AAF14193.1"/>
    <property type="molecule type" value="mRNA"/>
</dbReference>
<feature type="chain" id="PRO_5004338180" evidence="2">
    <location>
        <begin position="17"/>
        <end position="1089"/>
    </location>
</feature>
<evidence type="ECO:0000256" key="1">
    <source>
        <dbReference type="SAM" id="MobiDB-lite"/>
    </source>
</evidence>
<dbReference type="AlphaFoldDB" id="Q9U546"/>
<dbReference type="InterPro" id="IPR007480">
    <property type="entry name" value="DUF529"/>
</dbReference>
<gene>
    <name evidence="3" type="primary">SBP3</name>
</gene>
<reference evidence="3" key="1">
    <citation type="journal article" date="2000" name="Mol. Biochem. Parasitol.">
        <title>A unique Babesia bovis spherical body protein is conserved among geographic isolates and localizes to the infected erythrocyte membrane.</title>
        <authorList>
            <person name="Ruef B.J."/>
            <person name="Dowling S.C."/>
            <person name="Conley P.G."/>
            <person name="Perryman L.E."/>
            <person name="Brown W.C."/>
            <person name="Jasmer D.P."/>
            <person name="Rice-Ficht A.C."/>
        </authorList>
    </citation>
    <scope>NUCLEOTIDE SEQUENCE</scope>
    <source>
        <strain evidence="3">MEX</strain>
    </source>
</reference>
<feature type="region of interest" description="Disordered" evidence="1">
    <location>
        <begin position="264"/>
        <end position="295"/>
    </location>
</feature>
<proteinExistence type="evidence at transcript level"/>
<organism evidence="3">
    <name type="scientific">Babesia bovis</name>
    <dbReference type="NCBI Taxonomy" id="5865"/>
    <lineage>
        <taxon>Eukaryota</taxon>
        <taxon>Sar</taxon>
        <taxon>Alveolata</taxon>
        <taxon>Apicomplexa</taxon>
        <taxon>Aconoidasida</taxon>
        <taxon>Piroplasmida</taxon>
        <taxon>Babesiidae</taxon>
        <taxon>Babesia</taxon>
    </lineage>
</organism>
<sequence length="1089" mass="125566">MRRFLLVALLAATAAAQVVDENVDNYQHELDDNYMPVFTEKQLENPVIVPLDITSGIHEETYNAKSFMSKDGKIMSTVFHAPSDALFKAINHGVTTIFNPETFLSYKVIVDYVDKEAYYVRIFGIVKRGVYGVRYLINTNDGFVKVSRAEYNRHRAQYSTPYTLDLCAQKSELLEKNIVEEHPESPQEFTSYQPQFNYHINEVVAGPVKLCEFDPAKAGTGMKVMTYNFDGKKYCVVQAVNIDGGMEEHVFVETEEGFTRISDRQRDGFFTPASEETTTSSEETDEDGCGATDDQPDQEGVINYTQLTPPSQHISKMFSQLQFLKVNIRQSPRENGPWTRTTYQNGNGCHETMITAQQGYVIYRLVDNSRLIWERPGLALTNATLMNNLNGEEFLQLEVLAEDGSSFNYYFSKYDDKWHPITRERARELANPNKIGTVEEKIHLKCPDLSQHDLDRLKCTTSLPFDTTIDCHYAWLTDSVSEGAMLTRKLCTAMDEYYSFNSFITARDVIMDLKDQYRSTQAIHYKAVGLELLGFNAFDLNTGRCSLQFYLRRENRWIRIDQAVFYQRINDVLEFIFLKRRQAANGTDLSDDAVLNDEMANYVLSAMHTFQHRDIDTDLPMKHEYDSHTGGYNVGKNLPHDRECSGSTECHCPCKCKCTCNQTAAEKNAALEHISLELHCKQDNRYKIHAVTGRDGSTRINFKPSEGYKFAEITEGGILIFKNPEFNITDAIIDISTDGQYFLQVLGFDHKGEQHIYYLYKAKKAHTFTEVCRRTYVSMRYRTMTRTAVNVNSHNTGNPNLIRFRSRHYGKVQSFVPRYNCIIDRVHHENTTIWTYDELNPEVILRVVTFVRDNIRGVLLQLIDCESREVDRLYLNTNPQTNEYVPFLHKGEMFSLFKTYLLNRRTGLPGFRTYRENDIDWTREILPGSHDHNRIHSKRYIAPSAYDVSEYLLRKEEEEETCPCKEKEAELARRKAREDLNGMSAEEVAKKAAIEAKHVHMQNVKDNSYYSGVPLTLSNVVHKEGVVWDSNGTGEVCLDYRKFDKGQYRLVECDIMTPDGRVEVRYFMNTHNGRGHYKEVELCRVGMDV</sequence>
<keyword evidence="2" id="KW-0732">Signal</keyword>